<keyword evidence="2" id="KW-1185">Reference proteome</keyword>
<proteinExistence type="predicted"/>
<organism evidence="1 2">
    <name type="scientific">Entomophthora muscae</name>
    <dbReference type="NCBI Taxonomy" id="34485"/>
    <lineage>
        <taxon>Eukaryota</taxon>
        <taxon>Fungi</taxon>
        <taxon>Fungi incertae sedis</taxon>
        <taxon>Zoopagomycota</taxon>
        <taxon>Entomophthoromycotina</taxon>
        <taxon>Entomophthoromycetes</taxon>
        <taxon>Entomophthorales</taxon>
        <taxon>Entomophthoraceae</taxon>
        <taxon>Entomophthora</taxon>
    </lineage>
</organism>
<evidence type="ECO:0000313" key="2">
    <source>
        <dbReference type="Proteomes" id="UP001165960"/>
    </source>
</evidence>
<dbReference type="Proteomes" id="UP001165960">
    <property type="component" value="Unassembled WGS sequence"/>
</dbReference>
<accession>A0ACC2S164</accession>
<protein>
    <submittedName>
        <fullName evidence="1">Uncharacterized protein</fullName>
    </submittedName>
</protein>
<name>A0ACC2S164_9FUNG</name>
<sequence length="101" mass="11076">MNTLAPPQNQPRRSSISSTASGKSNKSVRFSQEVALRGYVPNLSTPIKLEPTVEAVAQLELPLVKLTVTTLKKPIHKRLSGAFRSIASVFRPNTYMTAKII</sequence>
<gene>
    <name evidence="1" type="ORF">DSO57_1037465</name>
</gene>
<comment type="caution">
    <text evidence="1">The sequence shown here is derived from an EMBL/GenBank/DDBJ whole genome shotgun (WGS) entry which is preliminary data.</text>
</comment>
<reference evidence="1" key="1">
    <citation type="submission" date="2022-04" db="EMBL/GenBank/DDBJ databases">
        <title>Genome of the entomopathogenic fungus Entomophthora muscae.</title>
        <authorList>
            <person name="Elya C."/>
            <person name="Lovett B.R."/>
            <person name="Lee E."/>
            <person name="Macias A.M."/>
            <person name="Hajek A.E."/>
            <person name="De Bivort B.L."/>
            <person name="Kasson M.T."/>
            <person name="De Fine Licht H.H."/>
            <person name="Stajich J.E."/>
        </authorList>
    </citation>
    <scope>NUCLEOTIDE SEQUENCE</scope>
    <source>
        <strain evidence="1">Berkeley</strain>
    </source>
</reference>
<dbReference type="EMBL" id="QTSX02006083">
    <property type="protein sequence ID" value="KAJ9056012.1"/>
    <property type="molecule type" value="Genomic_DNA"/>
</dbReference>
<evidence type="ECO:0000313" key="1">
    <source>
        <dbReference type="EMBL" id="KAJ9056012.1"/>
    </source>
</evidence>